<dbReference type="OMA" id="CYWISET"/>
<keyword evidence="3" id="KW-1185">Reference proteome</keyword>
<dbReference type="InterPro" id="IPR016187">
    <property type="entry name" value="CTDL_fold"/>
</dbReference>
<reference evidence="2" key="2">
    <citation type="submission" date="2025-09" db="UniProtKB">
        <authorList>
            <consortium name="Ensembl"/>
        </authorList>
    </citation>
    <scope>IDENTIFICATION</scope>
</reference>
<dbReference type="SUPFAM" id="SSF56436">
    <property type="entry name" value="C-type lectin-like"/>
    <property type="match status" value="1"/>
</dbReference>
<dbReference type="Proteomes" id="UP000261620">
    <property type="component" value="Unplaced"/>
</dbReference>
<proteinExistence type="predicted"/>
<dbReference type="InterPro" id="IPR001304">
    <property type="entry name" value="C-type_lectin-like"/>
</dbReference>
<dbReference type="Ensembl" id="ENSMMOT00000006204.1">
    <property type="protein sequence ID" value="ENSMMOP00000006094.1"/>
    <property type="gene ID" value="ENSMMOG00000004780.1"/>
</dbReference>
<evidence type="ECO:0000313" key="2">
    <source>
        <dbReference type="Ensembl" id="ENSMMOP00000006094.1"/>
    </source>
</evidence>
<accession>A0A3Q3WBK7</accession>
<dbReference type="InterPro" id="IPR016186">
    <property type="entry name" value="C-type_lectin-like/link_sf"/>
</dbReference>
<dbReference type="Gene3D" id="3.10.100.10">
    <property type="entry name" value="Mannose-Binding Protein A, subunit A"/>
    <property type="match status" value="1"/>
</dbReference>
<sequence length="138" mass="15252">MFFEIRHLACSQLQCVYCPPDSLCPKGGRIHLGVWRCYWLPEATASWREAQDACGQIRGGGLASADSLELEASMWVWSKDQVSAASGAWGSGSQGDCAQMTLGTRGRWRKASCAGQYRFLCETEITSKIQKYNSIGLY</sequence>
<dbReference type="STRING" id="94237.ENSMMOP00000006094"/>
<dbReference type="CDD" id="cd00037">
    <property type="entry name" value="CLECT"/>
    <property type="match status" value="1"/>
</dbReference>
<evidence type="ECO:0000313" key="3">
    <source>
        <dbReference type="Proteomes" id="UP000261620"/>
    </source>
</evidence>
<reference evidence="2" key="1">
    <citation type="submission" date="2025-08" db="UniProtKB">
        <authorList>
            <consortium name="Ensembl"/>
        </authorList>
    </citation>
    <scope>IDENTIFICATION</scope>
</reference>
<protein>
    <recommendedName>
        <fullName evidence="1">C-type lectin domain-containing protein</fullName>
    </recommendedName>
</protein>
<feature type="domain" description="C-type lectin" evidence="1">
    <location>
        <begin position="36"/>
        <end position="122"/>
    </location>
</feature>
<dbReference type="AlphaFoldDB" id="A0A3Q3WBK7"/>
<organism evidence="2 3">
    <name type="scientific">Mola mola</name>
    <name type="common">Ocean sunfish</name>
    <name type="synonym">Tetraodon mola</name>
    <dbReference type="NCBI Taxonomy" id="94237"/>
    <lineage>
        <taxon>Eukaryota</taxon>
        <taxon>Metazoa</taxon>
        <taxon>Chordata</taxon>
        <taxon>Craniata</taxon>
        <taxon>Vertebrata</taxon>
        <taxon>Euteleostomi</taxon>
        <taxon>Actinopterygii</taxon>
        <taxon>Neopterygii</taxon>
        <taxon>Teleostei</taxon>
        <taxon>Neoteleostei</taxon>
        <taxon>Acanthomorphata</taxon>
        <taxon>Eupercaria</taxon>
        <taxon>Tetraodontiformes</taxon>
        <taxon>Molidae</taxon>
        <taxon>Mola</taxon>
    </lineage>
</organism>
<dbReference type="PROSITE" id="PS50041">
    <property type="entry name" value="C_TYPE_LECTIN_2"/>
    <property type="match status" value="1"/>
</dbReference>
<name>A0A3Q3WBK7_MOLML</name>
<evidence type="ECO:0000259" key="1">
    <source>
        <dbReference type="PROSITE" id="PS50041"/>
    </source>
</evidence>